<reference evidence="2" key="1">
    <citation type="submission" date="2011-07" db="EMBL/GenBank/DDBJ databases">
        <authorList>
            <consortium name="Caenorhabditis brenneri Sequencing and Analysis Consortium"/>
            <person name="Wilson R.K."/>
        </authorList>
    </citation>
    <scope>NUCLEOTIDE SEQUENCE [LARGE SCALE GENOMIC DNA]</scope>
    <source>
        <strain evidence="2">PB2801</strain>
    </source>
</reference>
<gene>
    <name evidence="1" type="ORF">CAEBREN_28445</name>
</gene>
<proteinExistence type="predicted"/>
<dbReference type="EMBL" id="GL380032">
    <property type="protein sequence ID" value="EGT43424.1"/>
    <property type="molecule type" value="Genomic_DNA"/>
</dbReference>
<name>G0P2W8_CAEBE</name>
<sequence>MGNRQSVVEMSR</sequence>
<accession>G0P2W8</accession>
<protein>
    <submittedName>
        <fullName evidence="1">Uncharacterized protein</fullName>
    </submittedName>
</protein>
<evidence type="ECO:0000313" key="2">
    <source>
        <dbReference type="Proteomes" id="UP000008068"/>
    </source>
</evidence>
<dbReference type="Proteomes" id="UP000008068">
    <property type="component" value="Unassembled WGS sequence"/>
</dbReference>
<evidence type="ECO:0000313" key="1">
    <source>
        <dbReference type="EMBL" id="EGT43424.1"/>
    </source>
</evidence>
<keyword evidence="2" id="KW-1185">Reference proteome</keyword>
<dbReference type="InParanoid" id="G0P2W8"/>
<organism evidence="2">
    <name type="scientific">Caenorhabditis brenneri</name>
    <name type="common">Nematode worm</name>
    <dbReference type="NCBI Taxonomy" id="135651"/>
    <lineage>
        <taxon>Eukaryota</taxon>
        <taxon>Metazoa</taxon>
        <taxon>Ecdysozoa</taxon>
        <taxon>Nematoda</taxon>
        <taxon>Chromadorea</taxon>
        <taxon>Rhabditida</taxon>
        <taxon>Rhabditina</taxon>
        <taxon>Rhabditomorpha</taxon>
        <taxon>Rhabditoidea</taxon>
        <taxon>Rhabditidae</taxon>
        <taxon>Peloderinae</taxon>
        <taxon>Caenorhabditis</taxon>
    </lineage>
</organism>